<dbReference type="AlphaFoldDB" id="A0A9P8KNA4"/>
<evidence type="ECO:0000256" key="1">
    <source>
        <dbReference type="SAM" id="MobiDB-lite"/>
    </source>
</evidence>
<accession>A0A9P8KNA4</accession>
<dbReference type="InterPro" id="IPR012808">
    <property type="entry name" value="CHP02453"/>
</dbReference>
<organism evidence="2 3">
    <name type="scientific">Trichoderma semiorbis</name>
    <dbReference type="NCBI Taxonomy" id="1491008"/>
    <lineage>
        <taxon>Eukaryota</taxon>
        <taxon>Fungi</taxon>
        <taxon>Dikarya</taxon>
        <taxon>Ascomycota</taxon>
        <taxon>Pezizomycotina</taxon>
        <taxon>Sordariomycetes</taxon>
        <taxon>Hypocreomycetidae</taxon>
        <taxon>Hypocreales</taxon>
        <taxon>Hypocreaceae</taxon>
        <taxon>Trichoderma</taxon>
    </lineage>
</organism>
<dbReference type="PANTHER" id="PTHR36452">
    <property type="entry name" value="CHROMOSOME 12, WHOLE GENOME SHOTGUN SEQUENCE"/>
    <property type="match status" value="1"/>
</dbReference>
<reference evidence="2 3" key="1">
    <citation type="submission" date="2021-08" db="EMBL/GenBank/DDBJ databases">
        <title>The highly contiguous genome resource for Trichoderma semiorbis FJ059, a fungal antagonistic to plant pathogens.</title>
        <authorList>
            <person name="Liu T."/>
        </authorList>
    </citation>
    <scope>NUCLEOTIDE SEQUENCE [LARGE SCALE GENOMIC DNA]</scope>
    <source>
        <strain evidence="2 3">FJ059</strain>
    </source>
</reference>
<feature type="compositionally biased region" description="Basic residues" evidence="1">
    <location>
        <begin position="47"/>
        <end position="62"/>
    </location>
</feature>
<protein>
    <recommendedName>
        <fullName evidence="4">DUF2461 domain-containing protein</fullName>
    </recommendedName>
</protein>
<keyword evidence="3" id="KW-1185">Reference proteome</keyword>
<feature type="region of interest" description="Disordered" evidence="1">
    <location>
        <begin position="384"/>
        <end position="416"/>
    </location>
</feature>
<gene>
    <name evidence="2" type="ORF">TsFJ059_007320</name>
</gene>
<feature type="compositionally biased region" description="Acidic residues" evidence="1">
    <location>
        <begin position="66"/>
        <end position="81"/>
    </location>
</feature>
<dbReference type="Pfam" id="PF09365">
    <property type="entry name" value="DUF2461"/>
    <property type="match status" value="1"/>
</dbReference>
<feature type="compositionally biased region" description="Acidic residues" evidence="1">
    <location>
        <begin position="99"/>
        <end position="125"/>
    </location>
</feature>
<name>A0A9P8KNA4_9HYPO</name>
<feature type="compositionally biased region" description="Basic residues" evidence="1">
    <location>
        <begin position="85"/>
        <end position="94"/>
    </location>
</feature>
<comment type="caution">
    <text evidence="2">The sequence shown here is derived from an EMBL/GenBank/DDBJ whole genome shotgun (WGS) entry which is preliminary data.</text>
</comment>
<proteinExistence type="predicted"/>
<dbReference type="NCBIfam" id="TIGR02453">
    <property type="entry name" value="TIGR02453 family protein"/>
    <property type="match status" value="1"/>
</dbReference>
<evidence type="ECO:0000313" key="3">
    <source>
        <dbReference type="Proteomes" id="UP000826573"/>
    </source>
</evidence>
<feature type="region of interest" description="Disordered" evidence="1">
    <location>
        <begin position="1"/>
        <end position="131"/>
    </location>
</feature>
<evidence type="ECO:0000313" key="2">
    <source>
        <dbReference type="EMBL" id="KAH0524870.1"/>
    </source>
</evidence>
<sequence>MPAAKRAAPKQEAAGTRRRSGRLSSTQLKSAYFEGSSEDEEEDKVVSGRKKRVSQPKKRARHAQSESEEEQYKEESEEEAEVQPKKKSRGRPAKKAKEESDEDQYNDVPEDEDDKDDEDEDEDDDGPRKVTIIPLEKMRDTGGVEYEDHKVHKNTMLFLRDLKANNKRPWLKAHDGEYRRALKDWQSFVEATTQTLIEVDETIPELPAKDVIFRIHRDIRFSKDPTPYKPHFSAAWSRTGRKGPYAVYYIHCEPKSAFIGGGLWHPEAAYLTKLRQSIDERPQRWRRAFADPLFKKEFFPSVKDKDGVEGVVKAFVAKNQENALKKKPMGYEVTHRDIELLKLRNYTVGTKIDDELLSSDNAQAKLKEVLRGLSGFVTFLNSVVMPDPNLDDDESDDEDDEGGEEQHSGDEEEDEE</sequence>
<feature type="compositionally biased region" description="Acidic residues" evidence="1">
    <location>
        <begin position="389"/>
        <end position="403"/>
    </location>
</feature>
<dbReference type="Proteomes" id="UP000826573">
    <property type="component" value="Unassembled WGS sequence"/>
</dbReference>
<dbReference type="EMBL" id="JAIMJC010000005">
    <property type="protein sequence ID" value="KAH0524870.1"/>
    <property type="molecule type" value="Genomic_DNA"/>
</dbReference>
<feature type="compositionally biased region" description="Low complexity" evidence="1">
    <location>
        <begin position="1"/>
        <end position="14"/>
    </location>
</feature>
<evidence type="ECO:0008006" key="4">
    <source>
        <dbReference type="Google" id="ProtNLM"/>
    </source>
</evidence>
<dbReference type="PANTHER" id="PTHR36452:SF1">
    <property type="entry name" value="DUF2461 DOMAIN-CONTAINING PROTEIN"/>
    <property type="match status" value="1"/>
</dbReference>